<reference evidence="1" key="1">
    <citation type="submission" date="2018-05" db="EMBL/GenBank/DDBJ databases">
        <authorList>
            <person name="Lanie J.A."/>
            <person name="Ng W.-L."/>
            <person name="Kazmierczak K.M."/>
            <person name="Andrzejewski T.M."/>
            <person name="Davidsen T.M."/>
            <person name="Wayne K.J."/>
            <person name="Tettelin H."/>
            <person name="Glass J.I."/>
            <person name="Rusch D."/>
            <person name="Podicherti R."/>
            <person name="Tsui H.-C.T."/>
            <person name="Winkler M.E."/>
        </authorList>
    </citation>
    <scope>NUCLEOTIDE SEQUENCE</scope>
</reference>
<protein>
    <recommendedName>
        <fullName evidence="2">DUF1565 domain-containing protein</fullName>
    </recommendedName>
</protein>
<sequence>MNDLATKIISSFLFAAITSGQWSSDPATPQSLGSGIHAQVAATSDGGVYIAWLTDGNYHIYVQRLNAAGEVQLGELGMLVSDQPNASWFAVYHLNLAVDGDDNAVITTVDERTGIWEVYAWKIAPDGSKLWGEDGVALTSSGVINMSPRLAVLPDNSVVVTWTHGNNTVLFQRISTDGALLWDDGILIEDAGASLVSPQPTTTAEGDVLIQWIRQTGSPPYYNSELYLQTYDLDGSPQWSEPTVAAGPVVFPMGNWSQQSVAEAGGGSFSAWTEMTGNVQNAVVQHITGNGELSWAGGVDLSTNSNNFRISPILTIAEETQELIAVWREANGGQSQHGVFAQRLDSNGNRLWGSNGSTVAALNSSYDYLDLSVAGFGEEMISVYIQLSANMNGDIYANRLDSEGNSVWADGMATVTNSGSPKSDMMIGKGPNCLFIAYTEGGTVNAHCLRDDGTLGAPDLSGGPGDVLLVPSEYAVIQDAIDAAEDGDTVLVSPGTYQENINYSGKNIVIGSYAIVYGSAETFINQTIIDGGGNGSVVTVNSGEDSTAVLDGFTITGGTSEYGGGI</sequence>
<organism evidence="1">
    <name type="scientific">marine metagenome</name>
    <dbReference type="NCBI Taxonomy" id="408172"/>
    <lineage>
        <taxon>unclassified sequences</taxon>
        <taxon>metagenomes</taxon>
        <taxon>ecological metagenomes</taxon>
    </lineage>
</organism>
<accession>A0A381Y845</accession>
<dbReference type="InterPro" id="IPR011050">
    <property type="entry name" value="Pectin_lyase_fold/virulence"/>
</dbReference>
<gene>
    <name evidence="1" type="ORF">METZ01_LOCUS125441</name>
</gene>
<evidence type="ECO:0000313" key="1">
    <source>
        <dbReference type="EMBL" id="SVA72587.1"/>
    </source>
</evidence>
<dbReference type="AlphaFoldDB" id="A0A381Y845"/>
<feature type="non-terminal residue" evidence="1">
    <location>
        <position position="566"/>
    </location>
</feature>
<name>A0A381Y845_9ZZZZ</name>
<dbReference type="SUPFAM" id="SSF51126">
    <property type="entry name" value="Pectin lyase-like"/>
    <property type="match status" value="1"/>
</dbReference>
<evidence type="ECO:0008006" key="2">
    <source>
        <dbReference type="Google" id="ProtNLM"/>
    </source>
</evidence>
<dbReference type="Gene3D" id="2.160.20.10">
    <property type="entry name" value="Single-stranded right-handed beta-helix, Pectin lyase-like"/>
    <property type="match status" value="1"/>
</dbReference>
<dbReference type="InterPro" id="IPR012334">
    <property type="entry name" value="Pectin_lyas_fold"/>
</dbReference>
<dbReference type="EMBL" id="UINC01017494">
    <property type="protein sequence ID" value="SVA72587.1"/>
    <property type="molecule type" value="Genomic_DNA"/>
</dbReference>
<proteinExistence type="predicted"/>